<protein>
    <recommendedName>
        <fullName evidence="9">Regulator of SigK</fullName>
    </recommendedName>
    <alternativeName>
        <fullName evidence="8">Sigma-K anti-sigma factor RskA</fullName>
    </alternativeName>
</protein>
<dbReference type="EMBL" id="PHQP01000035">
    <property type="protein sequence ID" value="RAV33969.1"/>
    <property type="molecule type" value="Genomic_DNA"/>
</dbReference>
<evidence type="ECO:0000256" key="3">
    <source>
        <dbReference type="ARBA" id="ARBA00022692"/>
    </source>
</evidence>
<keyword evidence="3 11" id="KW-0812">Transmembrane</keyword>
<evidence type="ECO:0000256" key="1">
    <source>
        <dbReference type="ARBA" id="ARBA00004162"/>
    </source>
</evidence>
<reference evidence="13 14" key="1">
    <citation type="journal article" date="2018" name="Syst. Appl. Microbiol.">
        <title>Corynebacterium heidelbergense sp. nov., isolated from the preen glands of Egyptian geese (Alopochen aegyptiacus).</title>
        <authorList>
            <person name="Braun M.S."/>
            <person name="Wang E."/>
            <person name="Zimmermann S."/>
            <person name="Wink M."/>
        </authorList>
    </citation>
    <scope>NUCLEOTIDE SEQUENCE [LARGE SCALE GENOMIC DNA]</scope>
    <source>
        <strain evidence="13 14">DSM 104638</strain>
    </source>
</reference>
<gene>
    <name evidence="13" type="ORF">CWC39_05735</name>
</gene>
<evidence type="ECO:0000313" key="14">
    <source>
        <dbReference type="Proteomes" id="UP000251047"/>
    </source>
</evidence>
<dbReference type="GO" id="GO:0016989">
    <property type="term" value="F:sigma factor antagonist activity"/>
    <property type="evidence" value="ECO:0007669"/>
    <property type="project" value="TreeGrafter"/>
</dbReference>
<evidence type="ECO:0000256" key="7">
    <source>
        <dbReference type="ARBA" id="ARBA00023163"/>
    </source>
</evidence>
<dbReference type="PANTHER" id="PTHR37461:SF1">
    <property type="entry name" value="ANTI-SIGMA-K FACTOR RSKA"/>
    <property type="match status" value="1"/>
</dbReference>
<evidence type="ECO:0000256" key="11">
    <source>
        <dbReference type="SAM" id="Phobius"/>
    </source>
</evidence>
<comment type="caution">
    <text evidence="13">The sequence shown here is derived from an EMBL/GenBank/DDBJ whole genome shotgun (WGS) entry which is preliminary data.</text>
</comment>
<dbReference type="PANTHER" id="PTHR37461">
    <property type="entry name" value="ANTI-SIGMA-K FACTOR RSKA"/>
    <property type="match status" value="1"/>
</dbReference>
<organism evidence="13 14">
    <name type="scientific">Corynebacterium heidelbergense</name>
    <dbReference type="NCBI Taxonomy" id="2055947"/>
    <lineage>
        <taxon>Bacteria</taxon>
        <taxon>Bacillati</taxon>
        <taxon>Actinomycetota</taxon>
        <taxon>Actinomycetes</taxon>
        <taxon>Mycobacteriales</taxon>
        <taxon>Corynebacteriaceae</taxon>
        <taxon>Corynebacterium</taxon>
    </lineage>
</organism>
<feature type="transmembrane region" description="Helical" evidence="11">
    <location>
        <begin position="114"/>
        <end position="137"/>
    </location>
</feature>
<comment type="subcellular location">
    <subcellularLocation>
        <location evidence="1">Cell membrane</location>
        <topology evidence="1">Single-pass membrane protein</topology>
    </subcellularLocation>
</comment>
<feature type="region of interest" description="Disordered" evidence="10">
    <location>
        <begin position="85"/>
        <end position="106"/>
    </location>
</feature>
<evidence type="ECO:0000256" key="8">
    <source>
        <dbReference type="ARBA" id="ARBA00029829"/>
    </source>
</evidence>
<sequence>MPGPVTADDLDQWAALVALGAVDAQDQPTIDRLRSQHPGFDRRVADYSEVAAALAASVEADAPTELRDSVLAAVLSRARGSNDVAPLLRRRSGSRSAKPVTGPGRRRRVANSGVLLAAAGVAAAVLGGGGLWAAGFFGPDATDIRATTTQSSQPEEPAASETTLDVPAGGQFSLAHAPGSDEATVRLIDVPAPPEGQAYQMWMMREGQARSAGVMEAGDVHPETRAVLAGMSGVTRFMVTVEPTGGSTTPTGQPVVDVAV</sequence>
<dbReference type="InterPro" id="IPR018764">
    <property type="entry name" value="RskA_C"/>
</dbReference>
<evidence type="ECO:0000256" key="5">
    <source>
        <dbReference type="ARBA" id="ARBA00023015"/>
    </source>
</evidence>
<keyword evidence="5" id="KW-0805">Transcription regulation</keyword>
<accession>A0A364VBE5</accession>
<dbReference type="Gene3D" id="1.10.10.1320">
    <property type="entry name" value="Anti-sigma factor, zinc-finger domain"/>
    <property type="match status" value="1"/>
</dbReference>
<dbReference type="InterPro" id="IPR041916">
    <property type="entry name" value="Anti_sigma_zinc_sf"/>
</dbReference>
<evidence type="ECO:0000256" key="6">
    <source>
        <dbReference type="ARBA" id="ARBA00023136"/>
    </source>
</evidence>
<proteinExistence type="predicted"/>
<evidence type="ECO:0000313" key="13">
    <source>
        <dbReference type="EMBL" id="RAV33969.1"/>
    </source>
</evidence>
<evidence type="ECO:0000259" key="12">
    <source>
        <dbReference type="Pfam" id="PF10099"/>
    </source>
</evidence>
<evidence type="ECO:0000256" key="2">
    <source>
        <dbReference type="ARBA" id="ARBA00022475"/>
    </source>
</evidence>
<dbReference type="GO" id="GO:0005886">
    <property type="term" value="C:plasma membrane"/>
    <property type="evidence" value="ECO:0007669"/>
    <property type="project" value="UniProtKB-SubCell"/>
</dbReference>
<feature type="domain" description="Anti-sigma K factor RskA C-terminal" evidence="12">
    <location>
        <begin position="116"/>
        <end position="253"/>
    </location>
</feature>
<dbReference type="OrthoDB" id="153510at2"/>
<evidence type="ECO:0000256" key="4">
    <source>
        <dbReference type="ARBA" id="ARBA00022989"/>
    </source>
</evidence>
<name>A0A364VBE5_9CORY</name>
<dbReference type="GO" id="GO:0006417">
    <property type="term" value="P:regulation of translation"/>
    <property type="evidence" value="ECO:0007669"/>
    <property type="project" value="TreeGrafter"/>
</dbReference>
<evidence type="ECO:0000256" key="10">
    <source>
        <dbReference type="SAM" id="MobiDB-lite"/>
    </source>
</evidence>
<keyword evidence="6 11" id="KW-0472">Membrane</keyword>
<keyword evidence="2" id="KW-1003">Cell membrane</keyword>
<dbReference type="InterPro" id="IPR051474">
    <property type="entry name" value="Anti-sigma-K/W_factor"/>
</dbReference>
<keyword evidence="4 11" id="KW-1133">Transmembrane helix</keyword>
<evidence type="ECO:0000256" key="9">
    <source>
        <dbReference type="ARBA" id="ARBA00030803"/>
    </source>
</evidence>
<dbReference type="AlphaFoldDB" id="A0A364VBE5"/>
<dbReference type="Pfam" id="PF10099">
    <property type="entry name" value="RskA_C"/>
    <property type="match status" value="1"/>
</dbReference>
<keyword evidence="7" id="KW-0804">Transcription</keyword>
<dbReference type="Proteomes" id="UP000251047">
    <property type="component" value="Unassembled WGS sequence"/>
</dbReference>